<sequence>MTPSSTRTARADLPTPAAEVLVLRAGGARVSIAPAHGCVIQSIDLGEGNILWTDGRRPRALEQSEAVGEESAREFDDEVLIGGWFPMFPSAGVPTATTQQHGWAPRVAWAVLERSATRAVCTATGPFLDGGIAEVARTIELEPDALTVSSTVRNAGSGVRSFTWGEHPCFSRDLFAGGHACFAGEQVAAVPSSANRAAGHAARSDAGAAAGVVGRSLTIALSDEAGTLPHWLYWYNYAAAELPRADTLAWEPSTAAGLSVGDAIAADAVERLGAGQSFRASLRCGWTLSTIADSRV</sequence>
<dbReference type="InterPro" id="IPR011013">
    <property type="entry name" value="Gal_mutarotase_sf_dom"/>
</dbReference>
<protein>
    <recommendedName>
        <fullName evidence="3">Glucose-6-phosphate 1-epimerase</fullName>
    </recommendedName>
</protein>
<evidence type="ECO:0000313" key="2">
    <source>
        <dbReference type="Proteomes" id="UP001300096"/>
    </source>
</evidence>
<dbReference type="RefSeq" id="WP_247631237.1">
    <property type="nucleotide sequence ID" value="NZ_JAHWXN010000002.1"/>
</dbReference>
<accession>A0ABT0FJH5</accession>
<dbReference type="SUPFAM" id="SSF74650">
    <property type="entry name" value="Galactose mutarotase-like"/>
    <property type="match status" value="1"/>
</dbReference>
<dbReference type="InterPro" id="IPR014718">
    <property type="entry name" value="GH-type_carb-bd"/>
</dbReference>
<dbReference type="Gene3D" id="2.70.98.10">
    <property type="match status" value="1"/>
</dbReference>
<evidence type="ECO:0000313" key="1">
    <source>
        <dbReference type="EMBL" id="MCK2037877.1"/>
    </source>
</evidence>
<comment type="caution">
    <text evidence="1">The sequence shown here is derived from an EMBL/GenBank/DDBJ whole genome shotgun (WGS) entry which is preliminary data.</text>
</comment>
<proteinExistence type="predicted"/>
<reference evidence="1 2" key="1">
    <citation type="submission" date="2021-06" db="EMBL/GenBank/DDBJ databases">
        <title>Genome-based taxonomic framework of Microbacterium strains isolated from marine environment, the description of four new species and reclassification of four preexisting species.</title>
        <authorList>
            <person name="Lee S.D."/>
            <person name="Kim S.-M."/>
            <person name="Byeon Y.-S."/>
            <person name="Yang H.L."/>
            <person name="Kim I.S."/>
        </authorList>
    </citation>
    <scope>NUCLEOTIDE SEQUENCE [LARGE SCALE GENOMIC DNA]</scope>
    <source>
        <strain evidence="1 2">SSW1-49</strain>
    </source>
</reference>
<organism evidence="1 2">
    <name type="scientific">Microbacterium croceum</name>
    <dbReference type="NCBI Taxonomy" id="2851645"/>
    <lineage>
        <taxon>Bacteria</taxon>
        <taxon>Bacillati</taxon>
        <taxon>Actinomycetota</taxon>
        <taxon>Actinomycetes</taxon>
        <taxon>Micrococcales</taxon>
        <taxon>Microbacteriaceae</taxon>
        <taxon>Microbacterium</taxon>
    </lineage>
</organism>
<name>A0ABT0FJH5_9MICO</name>
<dbReference type="Proteomes" id="UP001300096">
    <property type="component" value="Unassembled WGS sequence"/>
</dbReference>
<dbReference type="EMBL" id="JAHWXN010000002">
    <property type="protein sequence ID" value="MCK2037877.1"/>
    <property type="molecule type" value="Genomic_DNA"/>
</dbReference>
<keyword evidence="2" id="KW-1185">Reference proteome</keyword>
<gene>
    <name evidence="1" type="ORF">KZC51_17245</name>
</gene>
<evidence type="ECO:0008006" key="3">
    <source>
        <dbReference type="Google" id="ProtNLM"/>
    </source>
</evidence>